<keyword evidence="3" id="KW-1185">Reference proteome</keyword>
<sequence length="202" mass="22707">MNFNIGLPMSSEADHLNLPSYDDFTGAIAPLALPISGSELHGIMCGYLCAGADAQGEAYIRALLNNRKDEASRNGLLTLFSVFSISQQQINHFNFDFQMLLPEDEESLLLRAKAFSEWCEGFTQSLNIAGIGADEFYEEESQEAFQHLIEFAELDYESLDIGEDDEKALMEVSEYARMAVLRLHSDLIMQEKENKDDSGRHH</sequence>
<gene>
    <name evidence="2" type="ORF">Lwal_2262</name>
</gene>
<dbReference type="STRING" id="66969.Lwal_2262"/>
<dbReference type="SUPFAM" id="SSF101327">
    <property type="entry name" value="YgfB-like"/>
    <property type="match status" value="1"/>
</dbReference>
<dbReference type="AlphaFoldDB" id="A0A0W1A593"/>
<evidence type="ECO:0000256" key="1">
    <source>
        <dbReference type="ARBA" id="ARBA00038308"/>
    </source>
</evidence>
<proteinExistence type="inferred from homology"/>
<protein>
    <recommendedName>
        <fullName evidence="4">YecA family protein</fullName>
    </recommendedName>
</protein>
<dbReference type="InterPro" id="IPR011978">
    <property type="entry name" value="YgfB-like"/>
</dbReference>
<organism evidence="2 3">
    <name type="scientific">Legionella waltersii</name>
    <dbReference type="NCBI Taxonomy" id="66969"/>
    <lineage>
        <taxon>Bacteria</taxon>
        <taxon>Pseudomonadati</taxon>
        <taxon>Pseudomonadota</taxon>
        <taxon>Gammaproteobacteria</taxon>
        <taxon>Legionellales</taxon>
        <taxon>Legionellaceae</taxon>
        <taxon>Legionella</taxon>
    </lineage>
</organism>
<comment type="caution">
    <text evidence="2">The sequence shown here is derived from an EMBL/GenBank/DDBJ whole genome shotgun (WGS) entry which is preliminary data.</text>
</comment>
<dbReference type="Proteomes" id="UP000054729">
    <property type="component" value="Unassembled WGS sequence"/>
</dbReference>
<accession>A0A0W1A593</accession>
<dbReference type="Gene3D" id="1.20.120.740">
    <property type="entry name" value="YgfB uncharacterised protein family UPF0149, PF03695"/>
    <property type="match status" value="1"/>
</dbReference>
<dbReference type="PATRIC" id="fig|66969.6.peg.2459"/>
<dbReference type="PANTHER" id="PTHR37528:SF1">
    <property type="entry name" value="UPF0149 PROTEIN YGFB"/>
    <property type="match status" value="1"/>
</dbReference>
<comment type="similarity">
    <text evidence="1">Belongs to the UPF0149 family.</text>
</comment>
<dbReference type="EMBL" id="LNZB01000051">
    <property type="protein sequence ID" value="KTD76540.1"/>
    <property type="molecule type" value="Genomic_DNA"/>
</dbReference>
<evidence type="ECO:0000313" key="3">
    <source>
        <dbReference type="Proteomes" id="UP000054729"/>
    </source>
</evidence>
<evidence type="ECO:0000313" key="2">
    <source>
        <dbReference type="EMBL" id="KTD76540.1"/>
    </source>
</evidence>
<dbReference type="GO" id="GO:0005829">
    <property type="term" value="C:cytosol"/>
    <property type="evidence" value="ECO:0007669"/>
    <property type="project" value="TreeGrafter"/>
</dbReference>
<evidence type="ECO:0008006" key="4">
    <source>
        <dbReference type="Google" id="ProtNLM"/>
    </source>
</evidence>
<reference evidence="2 3" key="1">
    <citation type="submission" date="2015-11" db="EMBL/GenBank/DDBJ databases">
        <title>Genomic analysis of 38 Legionella species identifies large and diverse effector repertoires.</title>
        <authorList>
            <person name="Burstein D."/>
            <person name="Amaro F."/>
            <person name="Zusman T."/>
            <person name="Lifshitz Z."/>
            <person name="Cohen O."/>
            <person name="Gilbert J.A."/>
            <person name="Pupko T."/>
            <person name="Shuman H.A."/>
            <person name="Segal G."/>
        </authorList>
    </citation>
    <scope>NUCLEOTIDE SEQUENCE [LARGE SCALE GENOMIC DNA]</scope>
    <source>
        <strain evidence="2 3">ATCC 51914</strain>
    </source>
</reference>
<dbReference type="InterPro" id="IPR036255">
    <property type="entry name" value="YgfB-like_sf"/>
</dbReference>
<dbReference type="PANTHER" id="PTHR37528">
    <property type="entry name" value="UPF0149 PROTEIN YGFB"/>
    <property type="match status" value="1"/>
</dbReference>
<dbReference type="Pfam" id="PF03695">
    <property type="entry name" value="UPF0149"/>
    <property type="match status" value="1"/>
</dbReference>
<name>A0A0W1A593_9GAMM</name>